<dbReference type="PROSITE" id="PS50002">
    <property type="entry name" value="SH3"/>
    <property type="match status" value="1"/>
</dbReference>
<keyword evidence="4" id="KW-0472">Membrane</keyword>
<feature type="compositionally biased region" description="Basic and acidic residues" evidence="3">
    <location>
        <begin position="659"/>
        <end position="668"/>
    </location>
</feature>
<keyword evidence="4" id="KW-1133">Transmembrane helix</keyword>
<keyword evidence="1 2" id="KW-0728">SH3 domain</keyword>
<dbReference type="Proteomes" id="UP000053477">
    <property type="component" value="Unassembled WGS sequence"/>
</dbReference>
<dbReference type="InterPro" id="IPR036028">
    <property type="entry name" value="SH3-like_dom_sf"/>
</dbReference>
<proteinExistence type="predicted"/>
<evidence type="ECO:0000259" key="5">
    <source>
        <dbReference type="PROSITE" id="PS50002"/>
    </source>
</evidence>
<sequence length="855" mass="85592">MRVPLRSARLHKRSPDNWTQHSRHLEERDPALIDLPVSLPDIPVLSPVITNIVAGKPPASSASPAASSTPKANQNGGSTTKEGGSTAKSSALSTGAAATPSKDTSPALINLPVPLPSIPIISPLLTKIVAGAPEHSSSTSKDGSSSAPAASTPALIDLPIPLPLPSIPVLSPILTKIINGAPEPSSSSSASTSNEGQDSSSALINLPIPLPTIPIISPILTHIVAGAPEPSSGASSSQADSSSALINLPIPLPSIPLLSPILTQIIAGQPEPTKGSTAPGAESSSALINLPIPLPSIPGLSPILTSIIAGKPAPTPSSGNSGKAGSGGSSSGGGAIITLPVPIPTIPGISPILTSIVQGQPAPSPTAGNTGNTGNSGSGNSAGQPSNVGTPAVGTTQVSGNGANPTGIPTGTGAGSVPASQTGSGSGEAVPTGTESVLSGISSFRDGIVTEIGDIRGVVSTDANGVVTTFSNSVLLPGATGTVTINGSAIVTFIPTDGSTAVIPGSTDGTGSNGGNGTNGSGNGDGNTGSASHGLSAAVIGAICAVIALLLLIFLIFFARKWHKKRRAAAQDNYANTGGTGAFAFLGKGNDNMTEKSADKLRRSVRSSFGTTIDHGLRPFTPQPLESSAATLFFTPNVSAIDMGFPVPETPVPEAAAGLERRENDKRGSLISISSDGSAGGERRDSNGSQYLLAPPILPDNVASTGGPQPSPISVRPFSPSESWSFPKPPGSAGTLGSPPPPMSGVPTVTLTDASESHDPFADESECAGPILPPEFERVRRPFMPTLHDELAVSRGDEVRVIETFDDGWMAVEKVPGGESGLIPIDCLREAGEDLPAFLASRRISSHSFEGAIAL</sequence>
<feature type="compositionally biased region" description="Gly residues" evidence="3">
    <location>
        <begin position="511"/>
        <end position="527"/>
    </location>
</feature>
<gene>
    <name evidence="6" type="ORF">SCHPADRAFT_903014</name>
</gene>
<dbReference type="Gene3D" id="2.30.30.40">
    <property type="entry name" value="SH3 Domains"/>
    <property type="match status" value="1"/>
</dbReference>
<evidence type="ECO:0000256" key="2">
    <source>
        <dbReference type="PROSITE-ProRule" id="PRU00192"/>
    </source>
</evidence>
<dbReference type="OrthoDB" id="5340910at2759"/>
<dbReference type="Pfam" id="PF00018">
    <property type="entry name" value="SH3_1"/>
    <property type="match status" value="1"/>
</dbReference>
<feature type="region of interest" description="Disordered" evidence="3">
    <location>
        <begin position="181"/>
        <end position="200"/>
    </location>
</feature>
<name>A0A0H2SCP6_9AGAM</name>
<feature type="region of interest" description="Disordered" evidence="3">
    <location>
        <begin position="356"/>
        <end position="434"/>
    </location>
</feature>
<feature type="transmembrane region" description="Helical" evidence="4">
    <location>
        <begin position="535"/>
        <end position="558"/>
    </location>
</feature>
<feature type="region of interest" description="Disordered" evidence="3">
    <location>
        <begin position="311"/>
        <end position="331"/>
    </location>
</feature>
<feature type="compositionally biased region" description="Polar residues" evidence="3">
    <location>
        <begin position="73"/>
        <end position="93"/>
    </location>
</feature>
<feature type="compositionally biased region" description="Low complexity" evidence="3">
    <location>
        <begin position="365"/>
        <end position="387"/>
    </location>
</feature>
<dbReference type="AlphaFoldDB" id="A0A0H2SCP6"/>
<dbReference type="EMBL" id="KQ085939">
    <property type="protein sequence ID" value="KLO14736.1"/>
    <property type="molecule type" value="Genomic_DNA"/>
</dbReference>
<reference evidence="6 7" key="1">
    <citation type="submission" date="2015-04" db="EMBL/GenBank/DDBJ databases">
        <title>Complete genome sequence of Schizopora paradoxa KUC8140, a cosmopolitan wood degrader in East Asia.</title>
        <authorList>
            <consortium name="DOE Joint Genome Institute"/>
            <person name="Min B."/>
            <person name="Park H."/>
            <person name="Jang Y."/>
            <person name="Kim J.-J."/>
            <person name="Kim K.H."/>
            <person name="Pangilinan J."/>
            <person name="Lipzen A."/>
            <person name="Riley R."/>
            <person name="Grigoriev I.V."/>
            <person name="Spatafora J.W."/>
            <person name="Choi I.-G."/>
        </authorList>
    </citation>
    <scope>NUCLEOTIDE SEQUENCE [LARGE SCALE GENOMIC DNA]</scope>
    <source>
        <strain evidence="6 7">KUC8140</strain>
    </source>
</reference>
<feature type="compositionally biased region" description="Polar residues" evidence="3">
    <location>
        <begin position="393"/>
        <end position="409"/>
    </location>
</feature>
<feature type="region of interest" description="Disordered" evidence="3">
    <location>
        <begin position="659"/>
        <end position="745"/>
    </location>
</feature>
<evidence type="ECO:0000256" key="1">
    <source>
        <dbReference type="ARBA" id="ARBA00022443"/>
    </source>
</evidence>
<feature type="region of interest" description="Disordered" evidence="3">
    <location>
        <begin position="56"/>
        <end position="106"/>
    </location>
</feature>
<feature type="region of interest" description="Disordered" evidence="3">
    <location>
        <begin position="1"/>
        <end position="24"/>
    </location>
</feature>
<evidence type="ECO:0000256" key="3">
    <source>
        <dbReference type="SAM" id="MobiDB-lite"/>
    </source>
</evidence>
<feature type="compositionally biased region" description="Low complexity" evidence="3">
    <location>
        <begin position="56"/>
        <end position="72"/>
    </location>
</feature>
<evidence type="ECO:0000256" key="4">
    <source>
        <dbReference type="SAM" id="Phobius"/>
    </source>
</evidence>
<dbReference type="SUPFAM" id="SSF50044">
    <property type="entry name" value="SH3-domain"/>
    <property type="match status" value="1"/>
</dbReference>
<evidence type="ECO:0000313" key="6">
    <source>
        <dbReference type="EMBL" id="KLO14736.1"/>
    </source>
</evidence>
<dbReference type="SMART" id="SM00326">
    <property type="entry name" value="SH3"/>
    <property type="match status" value="1"/>
</dbReference>
<keyword evidence="4" id="KW-0812">Transmembrane</keyword>
<evidence type="ECO:0000313" key="7">
    <source>
        <dbReference type="Proteomes" id="UP000053477"/>
    </source>
</evidence>
<organism evidence="6 7">
    <name type="scientific">Schizopora paradoxa</name>
    <dbReference type="NCBI Taxonomy" id="27342"/>
    <lineage>
        <taxon>Eukaryota</taxon>
        <taxon>Fungi</taxon>
        <taxon>Dikarya</taxon>
        <taxon>Basidiomycota</taxon>
        <taxon>Agaricomycotina</taxon>
        <taxon>Agaricomycetes</taxon>
        <taxon>Hymenochaetales</taxon>
        <taxon>Schizoporaceae</taxon>
        <taxon>Schizopora</taxon>
    </lineage>
</organism>
<feature type="region of interest" description="Disordered" evidence="3">
    <location>
        <begin position="502"/>
        <end position="528"/>
    </location>
</feature>
<dbReference type="InterPro" id="IPR001452">
    <property type="entry name" value="SH3_domain"/>
</dbReference>
<dbReference type="STRING" id="27342.A0A0H2SCP6"/>
<feature type="domain" description="SH3" evidence="5">
    <location>
        <begin position="772"/>
        <end position="833"/>
    </location>
</feature>
<protein>
    <recommendedName>
        <fullName evidence="5">SH3 domain-containing protein</fullName>
    </recommendedName>
</protein>
<accession>A0A0H2SCP6</accession>
<feature type="compositionally biased region" description="Gly residues" evidence="3">
    <location>
        <begin position="322"/>
        <end position="331"/>
    </location>
</feature>
<keyword evidence="7" id="KW-1185">Reference proteome</keyword>
<dbReference type="InParanoid" id="A0A0H2SCP6"/>